<dbReference type="Gene3D" id="3.40.630.30">
    <property type="match status" value="1"/>
</dbReference>
<dbReference type="OrthoDB" id="2678531at2"/>
<sequence>MFLIRKATAKDECAVWNIVKGSGLEVDGLPEIESFLIAETETKELYGVIGLETFGGAGLLRALVLNSSHSTSEGLLKFFDSVIQYAKKTKVDELYLTSNEESFFFQVFGFSTINVEDLPIQMQSNRLFTDQESNRVIMKKRLV</sequence>
<evidence type="ECO:0000313" key="1">
    <source>
        <dbReference type="EMBL" id="KMM36640.1"/>
    </source>
</evidence>
<dbReference type="Proteomes" id="UP000035996">
    <property type="component" value="Unassembled WGS sequence"/>
</dbReference>
<dbReference type="EMBL" id="LELK01000004">
    <property type="protein sequence ID" value="KMM36640.1"/>
    <property type="molecule type" value="Genomic_DNA"/>
</dbReference>
<dbReference type="RefSeq" id="WP_048311352.1">
    <property type="nucleotide sequence ID" value="NZ_CP119526.1"/>
</dbReference>
<name>A0A0J6CUA4_9BACL</name>
<gene>
    <name evidence="1" type="ORF">AB986_11800</name>
</gene>
<evidence type="ECO:0000313" key="2">
    <source>
        <dbReference type="Proteomes" id="UP000035996"/>
    </source>
</evidence>
<dbReference type="STRING" id="157733.AB986_11800"/>
<reference evidence="1" key="1">
    <citation type="submission" date="2015-06" db="EMBL/GenBank/DDBJ databases">
        <authorList>
            <person name="Liu B."/>
            <person name="Wang J."/>
            <person name="Zhu Y."/>
            <person name="Liu G."/>
            <person name="Chen Q."/>
            <person name="Zheng C."/>
            <person name="Che J."/>
            <person name="Ge C."/>
            <person name="Shi H."/>
            <person name="Pan Z."/>
            <person name="Liu X."/>
        </authorList>
    </citation>
    <scope>NUCLEOTIDE SEQUENCE [LARGE SCALE GENOMIC DNA]</scope>
    <source>
        <strain evidence="1">DSM 16346</strain>
    </source>
</reference>
<keyword evidence="2" id="KW-1185">Reference proteome</keyword>
<proteinExistence type="predicted"/>
<dbReference type="AlphaFoldDB" id="A0A0J6CUA4"/>
<organism evidence="1 2">
    <name type="scientific">Guptibacillus hwajinpoensis</name>
    <dbReference type="NCBI Taxonomy" id="208199"/>
    <lineage>
        <taxon>Bacteria</taxon>
        <taxon>Bacillati</taxon>
        <taxon>Bacillota</taxon>
        <taxon>Bacilli</taxon>
        <taxon>Bacillales</taxon>
        <taxon>Guptibacillaceae</taxon>
        <taxon>Guptibacillus</taxon>
    </lineage>
</organism>
<comment type="caution">
    <text evidence="1">The sequence shown here is derived from an EMBL/GenBank/DDBJ whole genome shotgun (WGS) entry which is preliminary data.</text>
</comment>
<protein>
    <recommendedName>
        <fullName evidence="3">N-acetyltransferase domain-containing protein</fullName>
    </recommendedName>
</protein>
<accession>A0A0J6CUA4</accession>
<evidence type="ECO:0008006" key="3">
    <source>
        <dbReference type="Google" id="ProtNLM"/>
    </source>
</evidence>